<protein>
    <submittedName>
        <fullName evidence="1">Uncharacterized protein</fullName>
    </submittedName>
</protein>
<evidence type="ECO:0000313" key="1">
    <source>
        <dbReference type="EMBL" id="KAJ0173457.1"/>
    </source>
</evidence>
<proteinExistence type="predicted"/>
<gene>
    <name evidence="1" type="ORF">K1T71_010606</name>
</gene>
<dbReference type="EMBL" id="CM034405">
    <property type="protein sequence ID" value="KAJ0173457.1"/>
    <property type="molecule type" value="Genomic_DNA"/>
</dbReference>
<organism evidence="1 2">
    <name type="scientific">Dendrolimus kikuchii</name>
    <dbReference type="NCBI Taxonomy" id="765133"/>
    <lineage>
        <taxon>Eukaryota</taxon>
        <taxon>Metazoa</taxon>
        <taxon>Ecdysozoa</taxon>
        <taxon>Arthropoda</taxon>
        <taxon>Hexapoda</taxon>
        <taxon>Insecta</taxon>
        <taxon>Pterygota</taxon>
        <taxon>Neoptera</taxon>
        <taxon>Endopterygota</taxon>
        <taxon>Lepidoptera</taxon>
        <taxon>Glossata</taxon>
        <taxon>Ditrysia</taxon>
        <taxon>Bombycoidea</taxon>
        <taxon>Lasiocampidae</taxon>
        <taxon>Dendrolimus</taxon>
    </lineage>
</organism>
<accession>A0ACC1CPR2</accession>
<reference evidence="1 2" key="1">
    <citation type="journal article" date="2021" name="Front. Genet.">
        <title>Chromosome-Level Genome Assembly Reveals Significant Gene Expansion in the Toll and IMD Signaling Pathways of Dendrolimus kikuchii.</title>
        <authorList>
            <person name="Zhou J."/>
            <person name="Wu P."/>
            <person name="Xiong Z."/>
            <person name="Liu N."/>
            <person name="Zhao N."/>
            <person name="Ji M."/>
            <person name="Qiu Y."/>
            <person name="Yang B."/>
        </authorList>
    </citation>
    <scope>NUCLEOTIDE SEQUENCE [LARGE SCALE GENOMIC DNA]</scope>
    <source>
        <strain evidence="1">Ann1</strain>
    </source>
</reference>
<keyword evidence="2" id="KW-1185">Reference proteome</keyword>
<evidence type="ECO:0000313" key="2">
    <source>
        <dbReference type="Proteomes" id="UP000824533"/>
    </source>
</evidence>
<comment type="caution">
    <text evidence="1">The sequence shown here is derived from an EMBL/GenBank/DDBJ whole genome shotgun (WGS) entry which is preliminary data.</text>
</comment>
<name>A0ACC1CPR2_9NEOP</name>
<dbReference type="Proteomes" id="UP000824533">
    <property type="component" value="Linkage Group LG19"/>
</dbReference>
<sequence>MSQTFLLEPDIIAATENVMPDLNSDLVLAKNFLKQQSAATGDTLYDHLVDIIQKILSHKPPDVVDNFEQFSWEVKQEKFRPNFDLLNDLYLSPPQLSLVRRVDEMFRLVASKAEKADDLGEEEQELDLEEEDVKPRIVDLVDHNYYFREAGYGLPDSECYAVYIALNMLGIKEPVSTVRFFGKIFGTKANYFVAETDLTLEELDRRIREFELKDMPGEGEGEGEARPPEEEQKELLGEGEAKQEKPKEPVPPKLPPEPVSTWQPPPIIPVERPGQGVNKKVFWVCNNPGEPWICLPDVTPDQIRVARLTVHCMTGDLDAEVQVFPPFDGCERNYLRAQIARIQSATAISPQGFYTFGSGEEEEDIDMEEGMGDLDFNPNPFYQGHTLKDLVDTNLTYWVHHGRHILKQGRTLWWNPNAGMEEGIEEEEDEVPPPIEPETGPPLFTSLSEDARIEGQNPWSTRISTILAPDRAIAVIRSNMWPGAVAYATAGKKSECLYIGWGLKNQPPNFSPLQLSQPQEEYVIGPEVMEMADPTFADEEAYRIAHLPPPPPPVLLGEGEGVFGEEDEEED</sequence>